<feature type="transmembrane region" description="Helical" evidence="1">
    <location>
        <begin position="28"/>
        <end position="48"/>
    </location>
</feature>
<reference evidence="2" key="1">
    <citation type="submission" date="2021-01" db="EMBL/GenBank/DDBJ databases">
        <title>Modified the classification status of verrucomicrobia.</title>
        <authorList>
            <person name="Feng X."/>
        </authorList>
    </citation>
    <scope>NUCLEOTIDE SEQUENCE</scope>
    <source>
        <strain evidence="2">KCTC 22041</strain>
    </source>
</reference>
<evidence type="ECO:0000313" key="3">
    <source>
        <dbReference type="Proteomes" id="UP000603141"/>
    </source>
</evidence>
<accession>A0A934VUK2</accession>
<organism evidence="2 3">
    <name type="scientific">Luteolibacter pohnpeiensis</name>
    <dbReference type="NCBI Taxonomy" id="454153"/>
    <lineage>
        <taxon>Bacteria</taxon>
        <taxon>Pseudomonadati</taxon>
        <taxon>Verrucomicrobiota</taxon>
        <taxon>Verrucomicrobiia</taxon>
        <taxon>Verrucomicrobiales</taxon>
        <taxon>Verrucomicrobiaceae</taxon>
        <taxon>Luteolibacter</taxon>
    </lineage>
</organism>
<comment type="caution">
    <text evidence="2">The sequence shown here is derived from an EMBL/GenBank/DDBJ whole genome shotgun (WGS) entry which is preliminary data.</text>
</comment>
<keyword evidence="1" id="KW-1133">Transmembrane helix</keyword>
<proteinExistence type="predicted"/>
<keyword evidence="1" id="KW-0472">Membrane</keyword>
<feature type="transmembrane region" description="Helical" evidence="1">
    <location>
        <begin position="54"/>
        <end position="70"/>
    </location>
</feature>
<protein>
    <submittedName>
        <fullName evidence="2">Uncharacterized protein</fullName>
    </submittedName>
</protein>
<evidence type="ECO:0000256" key="1">
    <source>
        <dbReference type="SAM" id="Phobius"/>
    </source>
</evidence>
<keyword evidence="1" id="KW-0812">Transmembrane</keyword>
<dbReference type="RefSeq" id="WP_200269937.1">
    <property type="nucleotide sequence ID" value="NZ_JAENIJ010000012.1"/>
</dbReference>
<dbReference type="EMBL" id="JAENIJ010000012">
    <property type="protein sequence ID" value="MBK1882622.1"/>
    <property type="molecule type" value="Genomic_DNA"/>
</dbReference>
<sequence length="137" mass="15099">MSNPYATPNSFDSGQDPISQPHQKFGGIGRLTFFGFMLGIAITGSYLIKRGEFFGNPWFWLFAGILPAYLRLKNIGMNPKLSFLLLAPIANCLIIFRCLIAQEGYIHTQKLDRVGKMNIVLAILGGATVAILLANSY</sequence>
<feature type="transmembrane region" description="Helical" evidence="1">
    <location>
        <begin position="82"/>
        <end position="102"/>
    </location>
</feature>
<name>A0A934VUK2_9BACT</name>
<keyword evidence="3" id="KW-1185">Reference proteome</keyword>
<feature type="transmembrane region" description="Helical" evidence="1">
    <location>
        <begin position="114"/>
        <end position="134"/>
    </location>
</feature>
<dbReference type="AlphaFoldDB" id="A0A934VUK2"/>
<gene>
    <name evidence="2" type="ORF">JIN85_09355</name>
</gene>
<dbReference type="Proteomes" id="UP000603141">
    <property type="component" value="Unassembled WGS sequence"/>
</dbReference>
<evidence type="ECO:0000313" key="2">
    <source>
        <dbReference type="EMBL" id="MBK1882622.1"/>
    </source>
</evidence>